<keyword evidence="1" id="KW-0678">Repressor</keyword>
<sequence>MPKAGKREEIITAAMRLLAREGAAGLTAASLAREAGVSKANVFHHFETLNAVVLAAFEVFLLGMDNMRPQPGTRLRDWLLALGAETVAQMDDDPALAGAYFAFAARAQSDPDLRQRLAGMVGAAEALFVEALELLAPERFTPHERSRLAALILITGDGLALHRQLFPKRRDSQLAAWTAFVDSIAPEESETS</sequence>
<dbReference type="OrthoDB" id="9811084at2"/>
<name>A0A5B8LTL3_9HYPH</name>
<dbReference type="PROSITE" id="PS50977">
    <property type="entry name" value="HTH_TETR_2"/>
    <property type="match status" value="1"/>
</dbReference>
<dbReference type="PANTHER" id="PTHR47506:SF6">
    <property type="entry name" value="HTH-TYPE TRANSCRIPTIONAL REPRESSOR NEMR"/>
    <property type="match status" value="1"/>
</dbReference>
<accession>A0A5B8LTL3</accession>
<dbReference type="InterPro" id="IPR001647">
    <property type="entry name" value="HTH_TetR"/>
</dbReference>
<dbReference type="Gene3D" id="1.10.357.10">
    <property type="entry name" value="Tetracycline Repressor, domain 2"/>
    <property type="match status" value="1"/>
</dbReference>
<dbReference type="KEGG" id="dea:FPZ08_13070"/>
<dbReference type="GO" id="GO:0003677">
    <property type="term" value="F:DNA binding"/>
    <property type="evidence" value="ECO:0007669"/>
    <property type="project" value="UniProtKB-UniRule"/>
</dbReference>
<evidence type="ECO:0000256" key="5">
    <source>
        <dbReference type="PROSITE-ProRule" id="PRU00335"/>
    </source>
</evidence>
<dbReference type="Pfam" id="PF00440">
    <property type="entry name" value="TetR_N"/>
    <property type="match status" value="1"/>
</dbReference>
<evidence type="ECO:0000259" key="6">
    <source>
        <dbReference type="PROSITE" id="PS50977"/>
    </source>
</evidence>
<evidence type="ECO:0000313" key="7">
    <source>
        <dbReference type="EMBL" id="QDZ11607.1"/>
    </source>
</evidence>
<dbReference type="AlphaFoldDB" id="A0A5B8LTL3"/>
<dbReference type="InterPro" id="IPR009057">
    <property type="entry name" value="Homeodomain-like_sf"/>
</dbReference>
<proteinExistence type="predicted"/>
<dbReference type="Proteomes" id="UP000315364">
    <property type="component" value="Chromosome"/>
</dbReference>
<feature type="domain" description="HTH tetR-type" evidence="6">
    <location>
        <begin position="4"/>
        <end position="64"/>
    </location>
</feature>
<dbReference type="InterPro" id="IPR036271">
    <property type="entry name" value="Tet_transcr_reg_TetR-rel_C_sf"/>
</dbReference>
<protein>
    <submittedName>
        <fullName evidence="7">TetR/AcrR family transcriptional regulator</fullName>
    </submittedName>
</protein>
<keyword evidence="3 5" id="KW-0238">DNA-binding</keyword>
<organism evidence="7 8">
    <name type="scientific">Devosia ginsengisoli</name>
    <dbReference type="NCBI Taxonomy" id="400770"/>
    <lineage>
        <taxon>Bacteria</taxon>
        <taxon>Pseudomonadati</taxon>
        <taxon>Pseudomonadota</taxon>
        <taxon>Alphaproteobacteria</taxon>
        <taxon>Hyphomicrobiales</taxon>
        <taxon>Devosiaceae</taxon>
        <taxon>Devosia</taxon>
    </lineage>
</organism>
<reference evidence="7 8" key="1">
    <citation type="submission" date="2019-07" db="EMBL/GenBank/DDBJ databases">
        <title>Full genome sequence of Devosia sp. Gsoil 520.</title>
        <authorList>
            <person name="Im W.-T."/>
        </authorList>
    </citation>
    <scope>NUCLEOTIDE SEQUENCE [LARGE SCALE GENOMIC DNA]</scope>
    <source>
        <strain evidence="7 8">Gsoil 520</strain>
    </source>
</reference>
<dbReference type="SUPFAM" id="SSF46689">
    <property type="entry name" value="Homeodomain-like"/>
    <property type="match status" value="1"/>
</dbReference>
<evidence type="ECO:0000256" key="1">
    <source>
        <dbReference type="ARBA" id="ARBA00022491"/>
    </source>
</evidence>
<keyword evidence="8" id="KW-1185">Reference proteome</keyword>
<dbReference type="Pfam" id="PF13977">
    <property type="entry name" value="TetR_C_6"/>
    <property type="match status" value="1"/>
</dbReference>
<dbReference type="RefSeq" id="WP_146290425.1">
    <property type="nucleotide sequence ID" value="NZ_CP042304.1"/>
</dbReference>
<dbReference type="PRINTS" id="PR00455">
    <property type="entry name" value="HTHTETR"/>
</dbReference>
<feature type="DNA-binding region" description="H-T-H motif" evidence="5">
    <location>
        <begin position="27"/>
        <end position="46"/>
    </location>
</feature>
<dbReference type="InterPro" id="IPR039538">
    <property type="entry name" value="BetI_C"/>
</dbReference>
<evidence type="ECO:0000256" key="4">
    <source>
        <dbReference type="ARBA" id="ARBA00023163"/>
    </source>
</evidence>
<gene>
    <name evidence="7" type="ORF">FPZ08_13070</name>
</gene>
<dbReference type="EMBL" id="CP042304">
    <property type="protein sequence ID" value="QDZ11607.1"/>
    <property type="molecule type" value="Genomic_DNA"/>
</dbReference>
<keyword evidence="4" id="KW-0804">Transcription</keyword>
<evidence type="ECO:0000313" key="8">
    <source>
        <dbReference type="Proteomes" id="UP000315364"/>
    </source>
</evidence>
<dbReference type="SUPFAM" id="SSF48498">
    <property type="entry name" value="Tetracyclin repressor-like, C-terminal domain"/>
    <property type="match status" value="1"/>
</dbReference>
<evidence type="ECO:0000256" key="2">
    <source>
        <dbReference type="ARBA" id="ARBA00023015"/>
    </source>
</evidence>
<dbReference type="PANTHER" id="PTHR47506">
    <property type="entry name" value="TRANSCRIPTIONAL REGULATORY PROTEIN"/>
    <property type="match status" value="1"/>
</dbReference>
<keyword evidence="2" id="KW-0805">Transcription regulation</keyword>
<evidence type="ECO:0000256" key="3">
    <source>
        <dbReference type="ARBA" id="ARBA00023125"/>
    </source>
</evidence>